<protein>
    <submittedName>
        <fullName evidence="1">Uncharacterized protein</fullName>
    </submittedName>
</protein>
<evidence type="ECO:0000313" key="2">
    <source>
        <dbReference type="Proteomes" id="UP000009172"/>
    </source>
</evidence>
<dbReference type="AlphaFoldDB" id="F2RR61"/>
<sequence length="109" mass="11517">MAVTANYEAADAVTAGPLSTWLISKPDQASMTSVLILHGPCQSESASRWPEESELKGSERCSTLGWFMQADWPSSPAGCVDALCSMLDAACCQVLRVLCMRSTASVGSV</sequence>
<accession>F2RR61</accession>
<dbReference type="Proteomes" id="UP000009172">
    <property type="component" value="Unassembled WGS sequence"/>
</dbReference>
<keyword evidence="2" id="KW-1185">Reference proteome</keyword>
<reference evidence="2" key="1">
    <citation type="journal article" date="2012" name="MBio">
        <title>Comparative genome analysis of Trichophyton rubrum and related dermatophytes reveals candidate genes involved in infection.</title>
        <authorList>
            <person name="Martinez D.A."/>
            <person name="Oliver B.G."/>
            <person name="Graeser Y."/>
            <person name="Goldberg J.M."/>
            <person name="Li W."/>
            <person name="Martinez-Rossi N.M."/>
            <person name="Monod M."/>
            <person name="Shelest E."/>
            <person name="Barton R.C."/>
            <person name="Birch E."/>
            <person name="Brakhage A.A."/>
            <person name="Chen Z."/>
            <person name="Gurr S.J."/>
            <person name="Heiman D."/>
            <person name="Heitman J."/>
            <person name="Kosti I."/>
            <person name="Rossi A."/>
            <person name="Saif S."/>
            <person name="Samalova M."/>
            <person name="Saunders C.W."/>
            <person name="Shea T."/>
            <person name="Summerbell R.C."/>
            <person name="Xu J."/>
            <person name="Young S."/>
            <person name="Zeng Q."/>
            <person name="Birren B.W."/>
            <person name="Cuomo C.A."/>
            <person name="White T.C."/>
        </authorList>
    </citation>
    <scope>NUCLEOTIDE SEQUENCE [LARGE SCALE GENOMIC DNA]</scope>
    <source>
        <strain evidence="2">CBS 112818</strain>
    </source>
</reference>
<proteinExistence type="predicted"/>
<gene>
    <name evidence="1" type="ORF">TESG_01343</name>
</gene>
<name>F2RR61_TRIT1</name>
<dbReference type="HOGENOM" id="CLU_2185850_0_0_1"/>
<organism evidence="1 2">
    <name type="scientific">Trichophyton tonsurans (strain CBS 112818)</name>
    <name type="common">Scalp ringworm fungus</name>
    <dbReference type="NCBI Taxonomy" id="647933"/>
    <lineage>
        <taxon>Eukaryota</taxon>
        <taxon>Fungi</taxon>
        <taxon>Dikarya</taxon>
        <taxon>Ascomycota</taxon>
        <taxon>Pezizomycotina</taxon>
        <taxon>Eurotiomycetes</taxon>
        <taxon>Eurotiomycetidae</taxon>
        <taxon>Onygenales</taxon>
        <taxon>Arthrodermataceae</taxon>
        <taxon>Trichophyton</taxon>
    </lineage>
</organism>
<evidence type="ECO:0000313" key="1">
    <source>
        <dbReference type="EMBL" id="EGD93810.1"/>
    </source>
</evidence>
<dbReference type="EMBL" id="GG698480">
    <property type="protein sequence ID" value="EGD93810.1"/>
    <property type="molecule type" value="Genomic_DNA"/>
</dbReference>